<dbReference type="FunFam" id="2.60.40.10:FF:000043">
    <property type="entry name" value="roundabout homolog 2 isoform X2"/>
    <property type="match status" value="1"/>
</dbReference>
<feature type="domain" description="Ig-like" evidence="11">
    <location>
        <begin position="204"/>
        <end position="295"/>
    </location>
</feature>
<keyword evidence="6 10" id="KW-0472">Membrane</keyword>
<keyword evidence="5 10" id="KW-1133">Transmembrane helix</keyword>
<comment type="caution">
    <text evidence="13">The sequence shown here is derived from an EMBL/GenBank/DDBJ whole genome shotgun (WGS) entry which is preliminary data.</text>
</comment>
<dbReference type="PROSITE" id="PS50835">
    <property type="entry name" value="IG_LIKE"/>
    <property type="match status" value="3"/>
</dbReference>
<dbReference type="SUPFAM" id="SSF49265">
    <property type="entry name" value="Fibronectin type III"/>
    <property type="match status" value="1"/>
</dbReference>
<feature type="compositionally biased region" description="Pro residues" evidence="9">
    <location>
        <begin position="604"/>
        <end position="614"/>
    </location>
</feature>
<evidence type="ECO:0000313" key="13">
    <source>
        <dbReference type="EMBL" id="CAH1988820.1"/>
    </source>
</evidence>
<dbReference type="Pfam" id="PF13927">
    <property type="entry name" value="Ig_3"/>
    <property type="match status" value="2"/>
</dbReference>
<dbReference type="GO" id="GO:0007156">
    <property type="term" value="P:homophilic cell adhesion via plasma membrane adhesion molecules"/>
    <property type="evidence" value="ECO:0007669"/>
    <property type="project" value="TreeGrafter"/>
</dbReference>
<dbReference type="InterPro" id="IPR036116">
    <property type="entry name" value="FN3_sf"/>
</dbReference>
<dbReference type="PANTHER" id="PTHR10075">
    <property type="entry name" value="BASIGIN RELATED"/>
    <property type="match status" value="1"/>
</dbReference>
<dbReference type="PROSITE" id="PS50853">
    <property type="entry name" value="FN3"/>
    <property type="match status" value="1"/>
</dbReference>
<proteinExistence type="predicted"/>
<evidence type="ECO:0000259" key="11">
    <source>
        <dbReference type="PROSITE" id="PS50835"/>
    </source>
</evidence>
<dbReference type="InterPro" id="IPR013783">
    <property type="entry name" value="Ig-like_fold"/>
</dbReference>
<evidence type="ECO:0000256" key="4">
    <source>
        <dbReference type="ARBA" id="ARBA00022737"/>
    </source>
</evidence>
<dbReference type="GO" id="GO:0070593">
    <property type="term" value="P:dendrite self-avoidance"/>
    <property type="evidence" value="ECO:0007669"/>
    <property type="project" value="TreeGrafter"/>
</dbReference>
<organism evidence="13 14">
    <name type="scientific">Acanthoscelides obtectus</name>
    <name type="common">Bean weevil</name>
    <name type="synonym">Bruchus obtectus</name>
    <dbReference type="NCBI Taxonomy" id="200917"/>
    <lineage>
        <taxon>Eukaryota</taxon>
        <taxon>Metazoa</taxon>
        <taxon>Ecdysozoa</taxon>
        <taxon>Arthropoda</taxon>
        <taxon>Hexapoda</taxon>
        <taxon>Insecta</taxon>
        <taxon>Pterygota</taxon>
        <taxon>Neoptera</taxon>
        <taxon>Endopterygota</taxon>
        <taxon>Coleoptera</taxon>
        <taxon>Polyphaga</taxon>
        <taxon>Cucujiformia</taxon>
        <taxon>Chrysomeloidea</taxon>
        <taxon>Chrysomelidae</taxon>
        <taxon>Bruchinae</taxon>
        <taxon>Bruchini</taxon>
        <taxon>Acanthoscelides</taxon>
    </lineage>
</organism>
<dbReference type="GO" id="GO:0007411">
    <property type="term" value="P:axon guidance"/>
    <property type="evidence" value="ECO:0007669"/>
    <property type="project" value="TreeGrafter"/>
</dbReference>
<dbReference type="SUPFAM" id="SSF48726">
    <property type="entry name" value="Immunoglobulin"/>
    <property type="match status" value="3"/>
</dbReference>
<reference evidence="13" key="1">
    <citation type="submission" date="2022-03" db="EMBL/GenBank/DDBJ databases">
        <authorList>
            <person name="Sayadi A."/>
        </authorList>
    </citation>
    <scope>NUCLEOTIDE SEQUENCE</scope>
</reference>
<evidence type="ECO:0000256" key="5">
    <source>
        <dbReference type="ARBA" id="ARBA00022989"/>
    </source>
</evidence>
<evidence type="ECO:0000256" key="10">
    <source>
        <dbReference type="SAM" id="Phobius"/>
    </source>
</evidence>
<dbReference type="InterPro" id="IPR003961">
    <property type="entry name" value="FN3_dom"/>
</dbReference>
<evidence type="ECO:0000256" key="2">
    <source>
        <dbReference type="ARBA" id="ARBA00022692"/>
    </source>
</evidence>
<keyword evidence="3" id="KW-0732">Signal</keyword>
<evidence type="ECO:0000256" key="6">
    <source>
        <dbReference type="ARBA" id="ARBA00023136"/>
    </source>
</evidence>
<dbReference type="CDD" id="cd00063">
    <property type="entry name" value="FN3"/>
    <property type="match status" value="2"/>
</dbReference>
<dbReference type="Gene3D" id="2.60.40.10">
    <property type="entry name" value="Immunoglobulins"/>
    <property type="match status" value="5"/>
</dbReference>
<sequence>MHSKSKKPVLRDEFRVTPSDTRVAAGETALLQCGAPRGHPEPALGWKKDGVPLDIDGRRIRIVDGGSLAISDVRRRDEGRYQCVAHNLVGHRETPPARLTVHAPPTFIERPRDQKVSLNGVVEFHCSATGNPPPSIFWSKEGSQVLMFSDNSNGHIHVNAHGTLRIQGVQREDAGWLVCNALSVAGSNSARAYLQVTSVADLPPPIIQIGPANQTLPLHSVATLHCKASSPEGAPPKIKWLKESKVLQKNNLQNRYSISDEGNLDIDDLRLADSGLYTCSATSESGESSWSASLNVVEGAAVPYHRSPDPSTFPKAPATPRVYSRILESRPADRLDVEAKSYIVTNLKKFTKYEFFISPFYKSVEGQPSNSRITQTLEDIPSAPPDGVTAGIFNDTSGWVRWSPPPPQHCNGIIIGYRVQIKGSIMTSMTLNATTTSIKISNLTAGGSYSARVAALTSVGLGPYSNLVPLLASPRAQSPRTLGPFVPLVRQTWFVILLAVLVLLLLAGTGGLLYLKRRQSMSKQLGHLNVPVVNASELNAKESLWIDRGWKATDCDKDSSIPLAQPADYAEVDTKSLSTFYNCKKQLESPTPYATTMLLPPPNWAEIIPPPPDHPPPDCPRENPPVPPPRGGGGSTCGSDFEKHLSFDFL</sequence>
<dbReference type="FunFam" id="2.60.40.10:FF:000008">
    <property type="entry name" value="roundabout homolog 2 isoform X2"/>
    <property type="match status" value="2"/>
</dbReference>
<keyword evidence="2 10" id="KW-0812">Transmembrane</keyword>
<evidence type="ECO:0000256" key="8">
    <source>
        <dbReference type="ARBA" id="ARBA00023319"/>
    </source>
</evidence>
<evidence type="ECO:0000256" key="9">
    <source>
        <dbReference type="SAM" id="MobiDB-lite"/>
    </source>
</evidence>
<evidence type="ECO:0000256" key="3">
    <source>
        <dbReference type="ARBA" id="ARBA00022729"/>
    </source>
</evidence>
<keyword evidence="7" id="KW-1015">Disulfide bond</keyword>
<dbReference type="Pfam" id="PF07679">
    <property type="entry name" value="I-set"/>
    <property type="match status" value="1"/>
</dbReference>
<dbReference type="PANTHER" id="PTHR10075:SF37">
    <property type="entry name" value="ROUNDABOUT HOMOLOG 3"/>
    <property type="match status" value="1"/>
</dbReference>
<feature type="region of interest" description="Disordered" evidence="9">
    <location>
        <begin position="604"/>
        <end position="640"/>
    </location>
</feature>
<dbReference type="AlphaFoldDB" id="A0A9P0LCX0"/>
<dbReference type="InterPro" id="IPR013098">
    <property type="entry name" value="Ig_I-set"/>
</dbReference>
<evidence type="ECO:0000256" key="7">
    <source>
        <dbReference type="ARBA" id="ARBA00023157"/>
    </source>
</evidence>
<evidence type="ECO:0000256" key="1">
    <source>
        <dbReference type="ARBA" id="ARBA00004167"/>
    </source>
</evidence>
<dbReference type="GO" id="GO:0098632">
    <property type="term" value="F:cell-cell adhesion mediator activity"/>
    <property type="evidence" value="ECO:0007669"/>
    <property type="project" value="TreeGrafter"/>
</dbReference>
<dbReference type="SMART" id="SM00409">
    <property type="entry name" value="IG"/>
    <property type="match status" value="3"/>
</dbReference>
<feature type="transmembrane region" description="Helical" evidence="10">
    <location>
        <begin position="493"/>
        <end position="515"/>
    </location>
</feature>
<dbReference type="InterPro" id="IPR036179">
    <property type="entry name" value="Ig-like_dom_sf"/>
</dbReference>
<dbReference type="SMART" id="SM00060">
    <property type="entry name" value="FN3"/>
    <property type="match status" value="2"/>
</dbReference>
<dbReference type="Proteomes" id="UP001152888">
    <property type="component" value="Unassembled WGS sequence"/>
</dbReference>
<dbReference type="OrthoDB" id="428111at2759"/>
<dbReference type="GO" id="GO:0030424">
    <property type="term" value="C:axon"/>
    <property type="evidence" value="ECO:0007669"/>
    <property type="project" value="TreeGrafter"/>
</dbReference>
<dbReference type="EMBL" id="CAKOFQ010007051">
    <property type="protein sequence ID" value="CAH1988820.1"/>
    <property type="molecule type" value="Genomic_DNA"/>
</dbReference>
<comment type="subcellular location">
    <subcellularLocation>
        <location evidence="1">Membrane</location>
        <topology evidence="1">Single-pass membrane protein</topology>
    </subcellularLocation>
</comment>
<keyword evidence="4" id="KW-0677">Repeat</keyword>
<dbReference type="InterPro" id="IPR003598">
    <property type="entry name" value="Ig_sub2"/>
</dbReference>
<dbReference type="InterPro" id="IPR007110">
    <property type="entry name" value="Ig-like_dom"/>
</dbReference>
<accession>A0A9P0LCX0</accession>
<name>A0A9P0LCX0_ACAOB</name>
<evidence type="ECO:0000313" key="14">
    <source>
        <dbReference type="Proteomes" id="UP001152888"/>
    </source>
</evidence>
<dbReference type="PRINTS" id="PR00014">
    <property type="entry name" value="FNTYPEIII"/>
</dbReference>
<protein>
    <submittedName>
        <fullName evidence="13">Uncharacterized protein</fullName>
    </submittedName>
</protein>
<evidence type="ECO:0000259" key="12">
    <source>
        <dbReference type="PROSITE" id="PS50853"/>
    </source>
</evidence>
<feature type="domain" description="Ig-like" evidence="11">
    <location>
        <begin position="105"/>
        <end position="197"/>
    </location>
</feature>
<feature type="domain" description="Ig-like" evidence="11">
    <location>
        <begin position="8"/>
        <end position="100"/>
    </location>
</feature>
<keyword evidence="8" id="KW-0393">Immunoglobulin domain</keyword>
<keyword evidence="14" id="KW-1185">Reference proteome</keyword>
<feature type="domain" description="Fibronectin type-III" evidence="12">
    <location>
        <begin position="384"/>
        <end position="476"/>
    </location>
</feature>
<dbReference type="InterPro" id="IPR003599">
    <property type="entry name" value="Ig_sub"/>
</dbReference>
<dbReference type="Pfam" id="PF00041">
    <property type="entry name" value="fn3"/>
    <property type="match status" value="1"/>
</dbReference>
<dbReference type="GO" id="GO:0005886">
    <property type="term" value="C:plasma membrane"/>
    <property type="evidence" value="ECO:0007669"/>
    <property type="project" value="TreeGrafter"/>
</dbReference>
<dbReference type="SMART" id="SM00408">
    <property type="entry name" value="IGc2"/>
    <property type="match status" value="3"/>
</dbReference>
<gene>
    <name evidence="13" type="ORF">ACAOBT_LOCUS18676</name>
</gene>